<feature type="transmembrane region" description="Helical" evidence="1">
    <location>
        <begin position="34"/>
        <end position="56"/>
    </location>
</feature>
<name>A0ABY8LVH2_9BACT</name>
<dbReference type="Proteomes" id="UP001179842">
    <property type="component" value="Chromosome"/>
</dbReference>
<reference evidence="2" key="1">
    <citation type="submission" date="2023-04" db="EMBL/GenBank/DDBJ databases">
        <title>Completed genome of Mycoplasma lagogenitalium type strain 12MS.</title>
        <authorList>
            <person name="Spergser J."/>
        </authorList>
    </citation>
    <scope>NUCLEOTIDE SEQUENCE</scope>
    <source>
        <strain evidence="2">12MS</strain>
    </source>
</reference>
<feature type="transmembrane region" description="Helical" evidence="1">
    <location>
        <begin position="77"/>
        <end position="96"/>
    </location>
</feature>
<keyword evidence="3" id="KW-1185">Reference proteome</keyword>
<gene>
    <name evidence="2" type="ORF">QEG99_02185</name>
</gene>
<evidence type="ECO:0000313" key="3">
    <source>
        <dbReference type="Proteomes" id="UP001179842"/>
    </source>
</evidence>
<evidence type="ECO:0000313" key="2">
    <source>
        <dbReference type="EMBL" id="WGI36266.1"/>
    </source>
</evidence>
<proteinExistence type="predicted"/>
<protein>
    <submittedName>
        <fullName evidence="2">Uncharacterized protein</fullName>
    </submittedName>
</protein>
<accession>A0ABY8LVH2</accession>
<sequence length="97" mass="11329">MVSLFNNETSNELGEAVGNIAKNTKALLQIGASVWWTIYALFIVVVAIIIIFYAIKYKINSKREDSEQEKVKSTKRALLWFMFLIMWFFISIIWVYV</sequence>
<dbReference type="RefSeq" id="WP_280101567.1">
    <property type="nucleotide sequence ID" value="NZ_CP122979.1"/>
</dbReference>
<evidence type="ECO:0000256" key="1">
    <source>
        <dbReference type="SAM" id="Phobius"/>
    </source>
</evidence>
<keyword evidence="1" id="KW-1133">Transmembrane helix</keyword>
<keyword evidence="1" id="KW-0472">Membrane</keyword>
<keyword evidence="1" id="KW-0812">Transmembrane</keyword>
<organism evidence="2 3">
    <name type="scientific">Mesomycoplasma lagogenitalium</name>
    <dbReference type="NCBI Taxonomy" id="171286"/>
    <lineage>
        <taxon>Bacteria</taxon>
        <taxon>Bacillati</taxon>
        <taxon>Mycoplasmatota</taxon>
        <taxon>Mycoplasmoidales</taxon>
        <taxon>Metamycoplasmataceae</taxon>
        <taxon>Mesomycoplasma</taxon>
    </lineage>
</organism>
<dbReference type="EMBL" id="CP122979">
    <property type="protein sequence ID" value="WGI36266.1"/>
    <property type="molecule type" value="Genomic_DNA"/>
</dbReference>